<keyword evidence="6" id="KW-0406">Ion transport</keyword>
<keyword evidence="8 10" id="KW-0472">Membrane</keyword>
<reference evidence="16 17" key="1">
    <citation type="submission" date="2017-03" db="EMBL/GenBank/DDBJ databases">
        <authorList>
            <person name="Afonso C.L."/>
            <person name="Miller P.J."/>
            <person name="Scott M.A."/>
            <person name="Spackman E."/>
            <person name="Goraichik I."/>
            <person name="Dimitrov K.M."/>
            <person name="Suarez D.L."/>
            <person name="Swayne D.E."/>
        </authorList>
    </citation>
    <scope>NUCLEOTIDE SEQUENCE [LARGE SCALE GENOMIC DNA]</scope>
    <source>
        <strain evidence="16">Genome sequencing of Nitrospira japonica strain NJ11</strain>
    </source>
</reference>
<keyword evidence="2 10" id="KW-0813">Transport</keyword>
<feature type="region of interest" description="Disordered" evidence="12">
    <location>
        <begin position="34"/>
        <end position="63"/>
    </location>
</feature>
<evidence type="ECO:0000313" key="17">
    <source>
        <dbReference type="Proteomes" id="UP000192042"/>
    </source>
</evidence>
<organism evidence="16 17">
    <name type="scientific">Nitrospira japonica</name>
    <dbReference type="NCBI Taxonomy" id="1325564"/>
    <lineage>
        <taxon>Bacteria</taxon>
        <taxon>Pseudomonadati</taxon>
        <taxon>Nitrospirota</taxon>
        <taxon>Nitrospiria</taxon>
        <taxon>Nitrospirales</taxon>
        <taxon>Nitrospiraceae</taxon>
        <taxon>Nitrospira</taxon>
    </lineage>
</organism>
<dbReference type="SUPFAM" id="SSF56935">
    <property type="entry name" value="Porins"/>
    <property type="match status" value="1"/>
</dbReference>
<gene>
    <name evidence="16" type="ORF">NSJP_3550</name>
</gene>
<comment type="similarity">
    <text evidence="10 11">Belongs to the TonB-dependent receptor family.</text>
</comment>
<dbReference type="GO" id="GO:0015889">
    <property type="term" value="P:cobalamin transport"/>
    <property type="evidence" value="ECO:0007669"/>
    <property type="project" value="TreeGrafter"/>
</dbReference>
<dbReference type="PANTHER" id="PTHR30069">
    <property type="entry name" value="TONB-DEPENDENT OUTER MEMBRANE RECEPTOR"/>
    <property type="match status" value="1"/>
</dbReference>
<dbReference type="Proteomes" id="UP000192042">
    <property type="component" value="Chromosome I"/>
</dbReference>
<name>A0A1W1I9J7_9BACT</name>
<dbReference type="InterPro" id="IPR000531">
    <property type="entry name" value="Beta-barrel_TonB"/>
</dbReference>
<keyword evidence="5 13" id="KW-0732">Signal</keyword>
<proteinExistence type="inferred from homology"/>
<dbReference type="RefSeq" id="WP_080887894.1">
    <property type="nucleotide sequence ID" value="NZ_LT828648.1"/>
</dbReference>
<keyword evidence="4 10" id="KW-0812">Transmembrane</keyword>
<evidence type="ECO:0000256" key="2">
    <source>
        <dbReference type="ARBA" id="ARBA00022448"/>
    </source>
</evidence>
<evidence type="ECO:0000256" key="11">
    <source>
        <dbReference type="RuleBase" id="RU003357"/>
    </source>
</evidence>
<evidence type="ECO:0000256" key="13">
    <source>
        <dbReference type="SAM" id="SignalP"/>
    </source>
</evidence>
<evidence type="ECO:0000259" key="15">
    <source>
        <dbReference type="Pfam" id="PF07715"/>
    </source>
</evidence>
<dbReference type="GO" id="GO:0009279">
    <property type="term" value="C:cell outer membrane"/>
    <property type="evidence" value="ECO:0007669"/>
    <property type="project" value="UniProtKB-SubCell"/>
</dbReference>
<accession>A0A1W1I9J7</accession>
<comment type="subcellular location">
    <subcellularLocation>
        <location evidence="1 10">Cell outer membrane</location>
        <topology evidence="1 10">Multi-pass membrane protein</topology>
    </subcellularLocation>
</comment>
<dbReference type="InterPro" id="IPR039426">
    <property type="entry name" value="TonB-dep_rcpt-like"/>
</dbReference>
<evidence type="ECO:0000256" key="3">
    <source>
        <dbReference type="ARBA" id="ARBA00022452"/>
    </source>
</evidence>
<feature type="chain" id="PRO_5012099598" evidence="13">
    <location>
        <begin position="26"/>
        <end position="703"/>
    </location>
</feature>
<dbReference type="InterPro" id="IPR036942">
    <property type="entry name" value="Beta-barrel_TonB_sf"/>
</dbReference>
<feature type="domain" description="TonB-dependent receptor-like beta-barrel" evidence="14">
    <location>
        <begin position="240"/>
        <end position="673"/>
    </location>
</feature>
<feature type="signal peptide" evidence="13">
    <location>
        <begin position="1"/>
        <end position="25"/>
    </location>
</feature>
<evidence type="ECO:0000256" key="10">
    <source>
        <dbReference type="PROSITE-ProRule" id="PRU01360"/>
    </source>
</evidence>
<keyword evidence="7 11" id="KW-0798">TonB box</keyword>
<evidence type="ECO:0000256" key="1">
    <source>
        <dbReference type="ARBA" id="ARBA00004571"/>
    </source>
</evidence>
<evidence type="ECO:0000256" key="5">
    <source>
        <dbReference type="ARBA" id="ARBA00022729"/>
    </source>
</evidence>
<keyword evidence="3 10" id="KW-1134">Transmembrane beta strand</keyword>
<dbReference type="Gene3D" id="2.40.170.20">
    <property type="entry name" value="TonB-dependent receptor, beta-barrel domain"/>
    <property type="match status" value="1"/>
</dbReference>
<sequence>MSPCSVSFGFRALVFALGIFVPLHAASAEEAPIPGQGAGPISAESPVPDQAGEPAAAPPESMPVDRSTVLEAPEVIVSATKTEVPVKQVTSAVEVMTGEQMEQRRVRTVAEALRWAQGLAVFQSGGPGTTVGVRMRGGTPEQTLVLIDGAIVNSATLGSYDFANLTSDNIERIEILRGSQGMMWGSDAMGGVINITTKRGRDTPNIGAFVEYGSFTTIREGANISGKKGAFDVAAALTRWDAASFSAINYRRGASERDGFHNWQGSVRLGVDLPKDGRLEFNFRWMNSITNLDGFAFNPSTFGSDPADILGAKTQSQQYVYSGSYMQPITNWWSQKLTLARATESLSTVSGTVERNLVTGAEGVPFPFNSQINTTSNRIEWQHDFQIAKPLAVTAGYQFREQIGENFDTLAGTTTIPSKNISSNAGFAEAKLNLWDRLFGTAGIRQDEYNVFGSATTYRFTGGYLIKETGTKLRGSYGTGFRAPTINQLFFPDFGNPNLQPEKSKSMDAALEQYLFNDRVVLSAGYFWNRYQNLILSVFDPVGCGFTTFGFCAQNIGAARAEGVEASAKLQLVRDRPWIKSLDLQFQYTYTSTENLTNNADTRLPQWPLHQWSTILSYQPVEAFRANLEGRYAGQRFNDVSNQQSVPSFYVFNASATYNVTKSIQVYGRADNIFNQKYEEVLFFGTPIRSVFGGVRVNFDVPL</sequence>
<dbReference type="Pfam" id="PF00593">
    <property type="entry name" value="TonB_dep_Rec_b-barrel"/>
    <property type="match status" value="1"/>
</dbReference>
<dbReference type="PROSITE" id="PS52016">
    <property type="entry name" value="TONB_DEPENDENT_REC_3"/>
    <property type="match status" value="1"/>
</dbReference>
<dbReference type="AlphaFoldDB" id="A0A1W1I9J7"/>
<evidence type="ECO:0000256" key="4">
    <source>
        <dbReference type="ARBA" id="ARBA00022692"/>
    </source>
</evidence>
<evidence type="ECO:0000256" key="6">
    <source>
        <dbReference type="ARBA" id="ARBA00023065"/>
    </source>
</evidence>
<evidence type="ECO:0000256" key="7">
    <source>
        <dbReference type="ARBA" id="ARBA00023077"/>
    </source>
</evidence>
<dbReference type="InterPro" id="IPR037066">
    <property type="entry name" value="Plug_dom_sf"/>
</dbReference>
<dbReference type="Pfam" id="PF07715">
    <property type="entry name" value="Plug"/>
    <property type="match status" value="1"/>
</dbReference>
<evidence type="ECO:0000256" key="8">
    <source>
        <dbReference type="ARBA" id="ARBA00023136"/>
    </source>
</evidence>
<evidence type="ECO:0000313" key="16">
    <source>
        <dbReference type="EMBL" id="SLM49717.1"/>
    </source>
</evidence>
<protein>
    <submittedName>
        <fullName evidence="16">Putative Vitamin B12 transporter BtuB</fullName>
    </submittedName>
</protein>
<dbReference type="GO" id="GO:0006811">
    <property type="term" value="P:monoatomic ion transport"/>
    <property type="evidence" value="ECO:0007669"/>
    <property type="project" value="UniProtKB-KW"/>
</dbReference>
<dbReference type="Gene3D" id="2.170.130.10">
    <property type="entry name" value="TonB-dependent receptor, plug domain"/>
    <property type="match status" value="1"/>
</dbReference>
<dbReference type="STRING" id="1325564.NSJP_3550"/>
<keyword evidence="17" id="KW-1185">Reference proteome</keyword>
<feature type="domain" description="TonB-dependent receptor plug" evidence="15">
    <location>
        <begin position="86"/>
        <end position="192"/>
    </location>
</feature>
<dbReference type="EMBL" id="LT828648">
    <property type="protein sequence ID" value="SLM49717.1"/>
    <property type="molecule type" value="Genomic_DNA"/>
</dbReference>
<dbReference type="PANTHER" id="PTHR30069:SF53">
    <property type="entry name" value="COLICIN I RECEPTOR-RELATED"/>
    <property type="match status" value="1"/>
</dbReference>
<keyword evidence="9 10" id="KW-0998">Cell outer membrane</keyword>
<dbReference type="KEGG" id="nja:NSJP_3550"/>
<evidence type="ECO:0000259" key="14">
    <source>
        <dbReference type="Pfam" id="PF00593"/>
    </source>
</evidence>
<dbReference type="CDD" id="cd01347">
    <property type="entry name" value="ligand_gated_channel"/>
    <property type="match status" value="1"/>
</dbReference>
<dbReference type="InterPro" id="IPR012910">
    <property type="entry name" value="Plug_dom"/>
</dbReference>
<evidence type="ECO:0000256" key="12">
    <source>
        <dbReference type="SAM" id="MobiDB-lite"/>
    </source>
</evidence>
<dbReference type="OrthoDB" id="5389752at2"/>
<evidence type="ECO:0000256" key="9">
    <source>
        <dbReference type="ARBA" id="ARBA00023237"/>
    </source>
</evidence>